<evidence type="ECO:0000256" key="8">
    <source>
        <dbReference type="ARBA" id="ARBA00022723"/>
    </source>
</evidence>
<reference evidence="23" key="1">
    <citation type="submission" date="2020-05" db="UniProtKB">
        <authorList>
            <consortium name="EnsemblMetazoa"/>
        </authorList>
    </citation>
    <scope>IDENTIFICATION</scope>
    <source>
        <strain evidence="23">Aabys</strain>
    </source>
</reference>
<evidence type="ECO:0000313" key="23">
    <source>
        <dbReference type="EnsemblMetazoa" id="MDOA007398-PB"/>
    </source>
</evidence>
<dbReference type="InterPro" id="IPR001695">
    <property type="entry name" value="Lysyl_oxidase"/>
</dbReference>
<evidence type="ECO:0000256" key="3">
    <source>
        <dbReference type="ARBA" id="ARBA00004239"/>
    </source>
</evidence>
<dbReference type="GO" id="GO:0005507">
    <property type="term" value="F:copper ion binding"/>
    <property type="evidence" value="ECO:0007669"/>
    <property type="project" value="InterPro"/>
</dbReference>
<gene>
    <name evidence="23" type="primary">101887295</name>
    <name evidence="25" type="synonym">LOC101887295</name>
</gene>
<name>A0A1I8MQG1_MUSDO</name>
<evidence type="ECO:0000313" key="24">
    <source>
        <dbReference type="Proteomes" id="UP001652621"/>
    </source>
</evidence>
<dbReference type="PANTHER" id="PTHR45817:SF4">
    <property type="entry name" value="LYSYL OXIDASE-LIKE-RELATED"/>
    <property type="match status" value="1"/>
</dbReference>
<evidence type="ECO:0000256" key="16">
    <source>
        <dbReference type="ARBA" id="ARBA00023157"/>
    </source>
</evidence>
<keyword evidence="10" id="KW-0677">Repeat</keyword>
<evidence type="ECO:0000256" key="17">
    <source>
        <dbReference type="ARBA" id="ARBA00023180"/>
    </source>
</evidence>
<dbReference type="SUPFAM" id="SSF56487">
    <property type="entry name" value="SRCR-like"/>
    <property type="match status" value="1"/>
</dbReference>
<evidence type="ECO:0000256" key="14">
    <source>
        <dbReference type="ARBA" id="ARBA00023008"/>
    </source>
</evidence>
<dbReference type="VEuPathDB" id="VectorBase:MDOA007398"/>
<keyword evidence="5" id="KW-0886">LTQ</keyword>
<keyword evidence="24" id="KW-1185">Reference proteome</keyword>
<dbReference type="Proteomes" id="UP001652621">
    <property type="component" value="Unplaced"/>
</dbReference>
<evidence type="ECO:0000256" key="10">
    <source>
        <dbReference type="ARBA" id="ARBA00022737"/>
    </source>
</evidence>
<feature type="domain" description="SRCR" evidence="22">
    <location>
        <begin position="35"/>
        <end position="147"/>
    </location>
</feature>
<accession>A0A1I8MQG1</accession>
<dbReference type="STRING" id="7370.A0A1I8MQG1"/>
<dbReference type="FunFam" id="3.10.250.10:FF:000016">
    <property type="entry name" value="Scavenger receptor cysteine-rich protein type 12"/>
    <property type="match status" value="1"/>
</dbReference>
<keyword evidence="16 20" id="KW-1015">Disulfide bond</keyword>
<feature type="chain" id="PRO_5044560692" description="protein-lysine 6-oxidase" evidence="21">
    <location>
        <begin position="18"/>
        <end position="362"/>
    </location>
</feature>
<comment type="catalytic activity">
    <reaction evidence="19">
        <text>L-lysyl-[protein] + O2 + H2O = (S)-2-amino-6-oxohexanoyl-[protein] + H2O2 + NH4(+)</text>
        <dbReference type="Rhea" id="RHEA:24544"/>
        <dbReference type="Rhea" id="RHEA-COMP:9752"/>
        <dbReference type="Rhea" id="RHEA-COMP:12448"/>
        <dbReference type="ChEBI" id="CHEBI:15377"/>
        <dbReference type="ChEBI" id="CHEBI:15379"/>
        <dbReference type="ChEBI" id="CHEBI:16240"/>
        <dbReference type="ChEBI" id="CHEBI:28938"/>
        <dbReference type="ChEBI" id="CHEBI:29969"/>
        <dbReference type="ChEBI" id="CHEBI:131803"/>
        <dbReference type="EC" id="1.4.3.13"/>
    </reaction>
</comment>
<evidence type="ECO:0000256" key="19">
    <source>
        <dbReference type="ARBA" id="ARBA00047861"/>
    </source>
</evidence>
<evidence type="ECO:0000256" key="5">
    <source>
        <dbReference type="ARBA" id="ARBA00022477"/>
    </source>
</evidence>
<comment type="cofactor">
    <cofactor evidence="1">
        <name>Cu cation</name>
        <dbReference type="ChEBI" id="CHEBI:23378"/>
    </cofactor>
</comment>
<dbReference type="VEuPathDB" id="VectorBase:MDOMA2_004873"/>
<protein>
    <recommendedName>
        <fullName evidence="18">protein-lysine 6-oxidase</fullName>
        <ecNumber evidence="18">1.4.3.13</ecNumber>
    </recommendedName>
</protein>
<keyword evidence="14" id="KW-0186">Copper</keyword>
<dbReference type="Pfam" id="PF00530">
    <property type="entry name" value="SRCR"/>
    <property type="match status" value="1"/>
</dbReference>
<evidence type="ECO:0000256" key="7">
    <source>
        <dbReference type="ARBA" id="ARBA00022692"/>
    </source>
</evidence>
<dbReference type="InterPro" id="IPR036772">
    <property type="entry name" value="SRCR-like_dom_sf"/>
</dbReference>
<dbReference type="OrthoDB" id="547291at2759"/>
<comment type="caution">
    <text evidence="20">Lacks conserved residue(s) required for the propagation of feature annotation.</text>
</comment>
<evidence type="ECO:0000256" key="1">
    <source>
        <dbReference type="ARBA" id="ARBA00001935"/>
    </source>
</evidence>
<evidence type="ECO:0000256" key="15">
    <source>
        <dbReference type="ARBA" id="ARBA00023136"/>
    </source>
</evidence>
<evidence type="ECO:0000256" key="6">
    <source>
        <dbReference type="ARBA" id="ARBA00022525"/>
    </source>
</evidence>
<dbReference type="eggNOG" id="ENOG502QSX8">
    <property type="taxonomic scope" value="Eukaryota"/>
</dbReference>
<dbReference type="AlphaFoldDB" id="A0A1I8MQG1"/>
<dbReference type="GO" id="GO:0004720">
    <property type="term" value="F:protein-lysine 6-oxidase activity"/>
    <property type="evidence" value="ECO:0007669"/>
    <property type="project" value="UniProtKB-EC"/>
</dbReference>
<sequence length="362" mass="41465">MLFLALLVLLGLTEISSDLMRQPQRVETNFRNMRVRLNNAPRNQSPLPNIREGRVEISTDFGRTWGTVCATHWSFREANVVCRQLNLGYAEATNQTQQFGNSTTHPWGIVGTLCRGRENLLRDCYRESTYPKMCNATNPNVAVVKCVQRIPDLQLGIPEMQRSAYLDTQPLSKLKCAMEENCLSRDAYEIVRTQPEALRKLLRFETKAENVGGADFSPYANFDQWQWHQCHLHYHSMESFASFDIYDFSYRKMAQGHKASFCLMDTSCRPGIRPKYTCGNRDQGISVGCADTYNAQLDCQWVDVTNLPPNRTYILRVAVNPDYAIGEESFENNGAECLLDYTGERSTTRLRNCTQTPLWYAK</sequence>
<feature type="disulfide bond" evidence="20">
    <location>
        <begin position="114"/>
        <end position="124"/>
    </location>
</feature>
<dbReference type="InterPro" id="IPR001190">
    <property type="entry name" value="SRCR"/>
</dbReference>
<dbReference type="GO" id="GO:0005615">
    <property type="term" value="C:extracellular space"/>
    <property type="evidence" value="ECO:0007669"/>
    <property type="project" value="TreeGrafter"/>
</dbReference>
<dbReference type="PROSITE" id="PS50287">
    <property type="entry name" value="SRCR_2"/>
    <property type="match status" value="1"/>
</dbReference>
<keyword evidence="17" id="KW-0325">Glycoprotein</keyword>
<organism evidence="23">
    <name type="scientific">Musca domestica</name>
    <name type="common">House fly</name>
    <dbReference type="NCBI Taxonomy" id="7370"/>
    <lineage>
        <taxon>Eukaryota</taxon>
        <taxon>Metazoa</taxon>
        <taxon>Ecdysozoa</taxon>
        <taxon>Arthropoda</taxon>
        <taxon>Hexapoda</taxon>
        <taxon>Insecta</taxon>
        <taxon>Pterygota</taxon>
        <taxon>Neoptera</taxon>
        <taxon>Endopterygota</taxon>
        <taxon>Diptera</taxon>
        <taxon>Brachycera</taxon>
        <taxon>Muscomorpha</taxon>
        <taxon>Muscoidea</taxon>
        <taxon>Muscidae</taxon>
        <taxon>Musca</taxon>
    </lineage>
</organism>
<dbReference type="PROSITE" id="PS00926">
    <property type="entry name" value="LYSYL_OXIDASE"/>
    <property type="match status" value="1"/>
</dbReference>
<keyword evidence="11" id="KW-0801">TPQ</keyword>
<feature type="signal peptide" evidence="21">
    <location>
        <begin position="1"/>
        <end position="17"/>
    </location>
</feature>
<dbReference type="SMART" id="SM00202">
    <property type="entry name" value="SR"/>
    <property type="match status" value="1"/>
</dbReference>
<evidence type="ECO:0000313" key="25">
    <source>
        <dbReference type="RefSeq" id="XP_011293363.1"/>
    </source>
</evidence>
<keyword evidence="12" id="KW-1133">Transmembrane helix</keyword>
<dbReference type="KEGG" id="mde:101887295"/>
<proteinExistence type="inferred from homology"/>
<evidence type="ECO:0000256" key="9">
    <source>
        <dbReference type="ARBA" id="ARBA00022729"/>
    </source>
</evidence>
<keyword evidence="13" id="KW-0560">Oxidoreductase</keyword>
<dbReference type="InterPro" id="IPR050912">
    <property type="entry name" value="LOX-like_protein"/>
</dbReference>
<keyword evidence="15" id="KW-0472">Membrane</keyword>
<evidence type="ECO:0000256" key="18">
    <source>
        <dbReference type="ARBA" id="ARBA00038869"/>
    </source>
</evidence>
<dbReference type="Pfam" id="PF01186">
    <property type="entry name" value="Lysyl_oxidase"/>
    <property type="match status" value="1"/>
</dbReference>
<dbReference type="PANTHER" id="PTHR45817">
    <property type="entry name" value="LYSYL OXIDASE-LIKE-RELATED"/>
    <property type="match status" value="1"/>
</dbReference>
<evidence type="ECO:0000256" key="2">
    <source>
        <dbReference type="ARBA" id="ARBA00004167"/>
    </source>
</evidence>
<dbReference type="EC" id="1.4.3.13" evidence="18"/>
<keyword evidence="9 21" id="KW-0732">Signal</keyword>
<dbReference type="PRINTS" id="PR00074">
    <property type="entry name" value="LYSYLOXIDASE"/>
</dbReference>
<dbReference type="InterPro" id="IPR019828">
    <property type="entry name" value="Lysyl_oxidase_CS"/>
</dbReference>
<comment type="subcellular location">
    <subcellularLocation>
        <location evidence="2">Membrane</location>
        <topology evidence="2">Single-pass membrane protein</topology>
    </subcellularLocation>
    <subcellularLocation>
        <location evidence="3">Secreted</location>
        <location evidence="3">Extracellular space</location>
    </subcellularLocation>
</comment>
<evidence type="ECO:0000256" key="11">
    <source>
        <dbReference type="ARBA" id="ARBA00022772"/>
    </source>
</evidence>
<dbReference type="RefSeq" id="XP_011293363.1">
    <property type="nucleotide sequence ID" value="XM_011295061.2"/>
</dbReference>
<dbReference type="Gene3D" id="3.10.250.10">
    <property type="entry name" value="SRCR-like domain"/>
    <property type="match status" value="1"/>
</dbReference>
<evidence type="ECO:0000256" key="13">
    <source>
        <dbReference type="ARBA" id="ARBA00023002"/>
    </source>
</evidence>
<evidence type="ECO:0000259" key="22">
    <source>
        <dbReference type="PROSITE" id="PS50287"/>
    </source>
</evidence>
<dbReference type="EnsemblMetazoa" id="MDOA007398-RB">
    <property type="protein sequence ID" value="MDOA007398-PB"/>
    <property type="gene ID" value="MDOA007398"/>
</dbReference>
<reference evidence="25" key="2">
    <citation type="submission" date="2025-04" db="UniProtKB">
        <authorList>
            <consortium name="RefSeq"/>
        </authorList>
    </citation>
    <scope>IDENTIFICATION</scope>
    <source>
        <strain evidence="25">Aabys</strain>
    </source>
</reference>
<keyword evidence="8" id="KW-0479">Metal-binding</keyword>
<evidence type="ECO:0000256" key="12">
    <source>
        <dbReference type="ARBA" id="ARBA00022989"/>
    </source>
</evidence>
<dbReference type="GO" id="GO:0016020">
    <property type="term" value="C:membrane"/>
    <property type="evidence" value="ECO:0007669"/>
    <property type="project" value="UniProtKB-SubCell"/>
</dbReference>
<comment type="similarity">
    <text evidence="4">Belongs to the lysyl oxidase family.</text>
</comment>
<evidence type="ECO:0000256" key="20">
    <source>
        <dbReference type="PROSITE-ProRule" id="PRU00196"/>
    </source>
</evidence>
<keyword evidence="6" id="KW-0964">Secreted</keyword>
<evidence type="ECO:0000256" key="21">
    <source>
        <dbReference type="SAM" id="SignalP"/>
    </source>
</evidence>
<keyword evidence="7" id="KW-0812">Transmembrane</keyword>
<evidence type="ECO:0000256" key="4">
    <source>
        <dbReference type="ARBA" id="ARBA00007492"/>
    </source>
</evidence>